<evidence type="ECO:0000313" key="1">
    <source>
        <dbReference type="EMBL" id="KKL25951.1"/>
    </source>
</evidence>
<accession>A0A0F9E7X9</accession>
<name>A0A0F9E7X9_9ZZZZ</name>
<gene>
    <name evidence="1" type="ORF">LCGC14_2400190</name>
</gene>
<reference evidence="1" key="1">
    <citation type="journal article" date="2015" name="Nature">
        <title>Complex archaea that bridge the gap between prokaryotes and eukaryotes.</title>
        <authorList>
            <person name="Spang A."/>
            <person name="Saw J.H."/>
            <person name="Jorgensen S.L."/>
            <person name="Zaremba-Niedzwiedzka K."/>
            <person name="Martijn J."/>
            <person name="Lind A.E."/>
            <person name="van Eijk R."/>
            <person name="Schleper C."/>
            <person name="Guy L."/>
            <person name="Ettema T.J."/>
        </authorList>
    </citation>
    <scope>NUCLEOTIDE SEQUENCE</scope>
</reference>
<evidence type="ECO:0008006" key="2">
    <source>
        <dbReference type="Google" id="ProtNLM"/>
    </source>
</evidence>
<dbReference type="AlphaFoldDB" id="A0A0F9E7X9"/>
<protein>
    <recommendedName>
        <fullName evidence="2">RanBP2-type domain-containing protein</fullName>
    </recommendedName>
</protein>
<comment type="caution">
    <text evidence="1">The sequence shown here is derived from an EMBL/GenBank/DDBJ whole genome shotgun (WGS) entry which is preliminary data.</text>
</comment>
<organism evidence="1">
    <name type="scientific">marine sediment metagenome</name>
    <dbReference type="NCBI Taxonomy" id="412755"/>
    <lineage>
        <taxon>unclassified sequences</taxon>
        <taxon>metagenomes</taxon>
        <taxon>ecological metagenomes</taxon>
    </lineage>
</organism>
<proteinExistence type="predicted"/>
<feature type="non-terminal residue" evidence="1">
    <location>
        <position position="37"/>
    </location>
</feature>
<sequence>MITITDTMKTWWGCSRDHWNWDSETHCWTCGEKRPSG</sequence>
<dbReference type="EMBL" id="LAZR01036021">
    <property type="protein sequence ID" value="KKL25951.1"/>
    <property type="molecule type" value="Genomic_DNA"/>
</dbReference>